<feature type="transmembrane region" description="Helical" evidence="1">
    <location>
        <begin position="163"/>
        <end position="184"/>
    </location>
</feature>
<feature type="transmembrane region" description="Helical" evidence="1">
    <location>
        <begin position="43"/>
        <end position="63"/>
    </location>
</feature>
<feature type="transmembrane region" description="Helical" evidence="1">
    <location>
        <begin position="123"/>
        <end position="143"/>
    </location>
</feature>
<gene>
    <name evidence="3" type="ORF">SAMN05880501_11452</name>
</gene>
<proteinExistence type="predicted"/>
<dbReference type="Proteomes" id="UP000219636">
    <property type="component" value="Unassembled WGS sequence"/>
</dbReference>
<name>A0A285TJL8_9BACL</name>
<feature type="transmembrane region" description="Helical" evidence="1">
    <location>
        <begin position="88"/>
        <end position="111"/>
    </location>
</feature>
<feature type="domain" description="CAAX prenyl protease 2/Lysostaphin resistance protein A-like" evidence="2">
    <location>
        <begin position="129"/>
        <end position="226"/>
    </location>
</feature>
<keyword evidence="1" id="KW-1133">Transmembrane helix</keyword>
<feature type="transmembrane region" description="Helical" evidence="1">
    <location>
        <begin position="7"/>
        <end position="31"/>
    </location>
</feature>
<dbReference type="OrthoDB" id="8482048at2"/>
<keyword evidence="4" id="KW-1185">Reference proteome</keyword>
<dbReference type="InterPro" id="IPR003675">
    <property type="entry name" value="Rce1/LyrA-like_dom"/>
</dbReference>
<evidence type="ECO:0000256" key="1">
    <source>
        <dbReference type="SAM" id="Phobius"/>
    </source>
</evidence>
<organism evidence="3 4">
    <name type="scientific">Ureibacillus xyleni</name>
    <dbReference type="NCBI Taxonomy" id="614648"/>
    <lineage>
        <taxon>Bacteria</taxon>
        <taxon>Bacillati</taxon>
        <taxon>Bacillota</taxon>
        <taxon>Bacilli</taxon>
        <taxon>Bacillales</taxon>
        <taxon>Caryophanaceae</taxon>
        <taxon>Ureibacillus</taxon>
    </lineage>
</organism>
<dbReference type="EMBL" id="OBMQ01000014">
    <property type="protein sequence ID" value="SOC22571.1"/>
    <property type="molecule type" value="Genomic_DNA"/>
</dbReference>
<dbReference type="RefSeq" id="WP_097074788.1">
    <property type="nucleotide sequence ID" value="NZ_OBMQ01000014.1"/>
</dbReference>
<reference evidence="4" key="1">
    <citation type="submission" date="2017-08" db="EMBL/GenBank/DDBJ databases">
        <authorList>
            <person name="Varghese N."/>
            <person name="Submissions S."/>
        </authorList>
    </citation>
    <scope>NUCLEOTIDE SEQUENCE [LARGE SCALE GENOMIC DNA]</scope>
    <source>
        <strain evidence="4">JC22</strain>
    </source>
</reference>
<evidence type="ECO:0000313" key="4">
    <source>
        <dbReference type="Proteomes" id="UP000219636"/>
    </source>
</evidence>
<dbReference type="GO" id="GO:0004175">
    <property type="term" value="F:endopeptidase activity"/>
    <property type="evidence" value="ECO:0007669"/>
    <property type="project" value="UniProtKB-ARBA"/>
</dbReference>
<evidence type="ECO:0000313" key="3">
    <source>
        <dbReference type="EMBL" id="SOC22571.1"/>
    </source>
</evidence>
<evidence type="ECO:0000259" key="2">
    <source>
        <dbReference type="Pfam" id="PF02517"/>
    </source>
</evidence>
<feature type="transmembrane region" description="Helical" evidence="1">
    <location>
        <begin position="220"/>
        <end position="241"/>
    </location>
</feature>
<keyword evidence="1" id="KW-0472">Membrane</keyword>
<feature type="transmembrane region" description="Helical" evidence="1">
    <location>
        <begin position="190"/>
        <end position="208"/>
    </location>
</feature>
<dbReference type="AlphaFoldDB" id="A0A285TJL8"/>
<keyword evidence="1" id="KW-0812">Transmembrane</keyword>
<dbReference type="Pfam" id="PF02517">
    <property type="entry name" value="Rce1-like"/>
    <property type="match status" value="1"/>
</dbReference>
<protein>
    <recommendedName>
        <fullName evidence="2">CAAX prenyl protease 2/Lysostaphin resistance protein A-like domain-containing protein</fullName>
    </recommendedName>
</protein>
<dbReference type="GO" id="GO:0080120">
    <property type="term" value="P:CAAX-box protein maturation"/>
    <property type="evidence" value="ECO:0007669"/>
    <property type="project" value="UniProtKB-ARBA"/>
</dbReference>
<accession>A0A285TJL8</accession>
<sequence>MGNKAILFTLCMRTIFFLVFGLVMILIFNLLGSSDAMKEAEKWWPYQAILANVASFIVLKYLLNKEDKSYNTILHFKKEKLGKDVLKGLLYLLISFPFAAIGLYGVSYLVFGTMQPPANMMQALPLGAAIIALILFPLSNALVELPTYFGYAFPRIEKKWGSVALAIILPALFLSLQHGPLPIVLGGAYISWRLLAFIPLAFVVAIIFHKTRNITPLLIAHYVMDLQMVIYVLLASLGISVV</sequence>